<sequence length="256" mass="29904">MSYQYLISLSSITNIIRETCLCIWEHLFPIVLPKCNTEDFKEIENDFSNKWNFPHCVGAIDGKHINIQVILKLKVSSDNAGSEYYNYKENHSIILLVMCDANYIIRYVDIGTPGRQGDANVFKNTSYDENRMQCIENVFGILASIWRLLRKSILANVSNAIKMIQAIICLHNWLRKYDIERETDNYITIDFVDQPIAEGDIQEGSWRINVKESAFMNINCTSRRTHFLHAAHIREEFCRFFNEEGEVGWQNVQIYK</sequence>
<dbReference type="Proteomes" id="UP000078492">
    <property type="component" value="Unassembled WGS sequence"/>
</dbReference>
<evidence type="ECO:0000313" key="4">
    <source>
        <dbReference type="EMBL" id="KYN21189.1"/>
    </source>
</evidence>
<gene>
    <name evidence="4" type="ORF">ALC57_06460</name>
</gene>
<dbReference type="EMBL" id="KQ979507">
    <property type="protein sequence ID" value="KYN21189.1"/>
    <property type="molecule type" value="Genomic_DNA"/>
</dbReference>
<proteinExistence type="predicted"/>
<evidence type="ECO:0000256" key="2">
    <source>
        <dbReference type="ARBA" id="ARBA00022723"/>
    </source>
</evidence>
<comment type="cofactor">
    <cofactor evidence="1">
        <name>a divalent metal cation</name>
        <dbReference type="ChEBI" id="CHEBI:60240"/>
    </cofactor>
</comment>
<feature type="domain" description="DDE Tnp4" evidence="3">
    <location>
        <begin position="60"/>
        <end position="126"/>
    </location>
</feature>
<dbReference type="InterPro" id="IPR027806">
    <property type="entry name" value="HARBI1_dom"/>
</dbReference>
<dbReference type="Pfam" id="PF13359">
    <property type="entry name" value="DDE_Tnp_4"/>
    <property type="match status" value="1"/>
</dbReference>
<dbReference type="AlphaFoldDB" id="A0A151J8P1"/>
<dbReference type="GO" id="GO:0046872">
    <property type="term" value="F:metal ion binding"/>
    <property type="evidence" value="ECO:0007669"/>
    <property type="project" value="UniProtKB-KW"/>
</dbReference>
<keyword evidence="2" id="KW-0479">Metal-binding</keyword>
<protein>
    <recommendedName>
        <fullName evidence="3">DDE Tnp4 domain-containing protein</fullName>
    </recommendedName>
</protein>
<organism evidence="4 5">
    <name type="scientific">Trachymyrmex cornetzi</name>
    <dbReference type="NCBI Taxonomy" id="471704"/>
    <lineage>
        <taxon>Eukaryota</taxon>
        <taxon>Metazoa</taxon>
        <taxon>Ecdysozoa</taxon>
        <taxon>Arthropoda</taxon>
        <taxon>Hexapoda</taxon>
        <taxon>Insecta</taxon>
        <taxon>Pterygota</taxon>
        <taxon>Neoptera</taxon>
        <taxon>Endopterygota</taxon>
        <taxon>Hymenoptera</taxon>
        <taxon>Apocrita</taxon>
        <taxon>Aculeata</taxon>
        <taxon>Formicoidea</taxon>
        <taxon>Formicidae</taxon>
        <taxon>Myrmicinae</taxon>
        <taxon>Trachymyrmex</taxon>
    </lineage>
</organism>
<evidence type="ECO:0000256" key="1">
    <source>
        <dbReference type="ARBA" id="ARBA00001968"/>
    </source>
</evidence>
<reference evidence="4 5" key="1">
    <citation type="submission" date="2015-09" db="EMBL/GenBank/DDBJ databases">
        <title>Trachymyrmex cornetzi WGS genome.</title>
        <authorList>
            <person name="Nygaard S."/>
            <person name="Hu H."/>
            <person name="Boomsma J."/>
            <person name="Zhang G."/>
        </authorList>
    </citation>
    <scope>NUCLEOTIDE SEQUENCE [LARGE SCALE GENOMIC DNA]</scope>
    <source>
        <strain evidence="4">Tcor2-1</strain>
        <tissue evidence="4">Whole body</tissue>
    </source>
</reference>
<keyword evidence="5" id="KW-1185">Reference proteome</keyword>
<accession>A0A151J8P1</accession>
<evidence type="ECO:0000313" key="5">
    <source>
        <dbReference type="Proteomes" id="UP000078492"/>
    </source>
</evidence>
<name>A0A151J8P1_9HYME</name>
<evidence type="ECO:0000259" key="3">
    <source>
        <dbReference type="Pfam" id="PF13359"/>
    </source>
</evidence>
<dbReference type="STRING" id="471704.A0A151J8P1"/>